<reference evidence="2" key="3">
    <citation type="submission" date="2022-01" db="UniProtKB">
        <authorList>
            <consortium name="EnsemblPlants"/>
        </authorList>
    </citation>
    <scope>IDENTIFICATION</scope>
    <source>
        <strain evidence="2">subsp. vulgare</strain>
    </source>
</reference>
<dbReference type="Pfam" id="PF03478">
    <property type="entry name" value="Beta-prop_KIB1-4"/>
    <property type="match status" value="1"/>
</dbReference>
<evidence type="ECO:0000313" key="3">
    <source>
        <dbReference type="Proteomes" id="UP000011116"/>
    </source>
</evidence>
<keyword evidence="3" id="KW-1185">Reference proteome</keyword>
<accession>A0A8I6XN51</accession>
<dbReference type="Gramene" id="HORVU.MOREX.r3.5HG0478310.1">
    <property type="protein sequence ID" value="HORVU.MOREX.r3.5HG0478310.1.CDS1"/>
    <property type="gene ID" value="HORVU.MOREX.r3.5HG0478310"/>
</dbReference>
<evidence type="ECO:0000313" key="2">
    <source>
        <dbReference type="EnsemblPlants" id="HORVU.MOREX.r3.5HG0478310.1.CDS1"/>
    </source>
</evidence>
<dbReference type="PANTHER" id="PTHR33127">
    <property type="entry name" value="TRANSMEMBRANE PROTEIN"/>
    <property type="match status" value="1"/>
</dbReference>
<dbReference type="SMR" id="A0A8I6XN51"/>
<dbReference type="Proteomes" id="UP000011116">
    <property type="component" value="Chromosome 5H"/>
</dbReference>
<dbReference type="InterPro" id="IPR005174">
    <property type="entry name" value="KIB1-4_b-propeller"/>
</dbReference>
<feature type="domain" description="KIB1-4 beta-propeller" evidence="1">
    <location>
        <begin position="35"/>
        <end position="191"/>
    </location>
</feature>
<sequence length="267" mass="31271">MPKQILNVDLLGDDNDYLPPIYKFWFEHIIYDSMCKMVGIDTVCLQNIGCCIQNNDGVWGRWAYCNPERTKFTASPVSNPVFHRGLIYILLEDGKLAVFDECKDEEGFEILEKPRSFGFVYEDSYLVEFDQGELMVVLIGRRGSPINIFKLNEHTMEWEKMESLDGRAIFTGTLTTIMKKTVIKSMQNKIFLPRLYDWPDIVSADFVLRDGEFAFVESRRVDKKVKVGNDAYITNMWSYELGQRENPRDFWETERMDYSIWVDFSNS</sequence>
<protein>
    <recommendedName>
        <fullName evidence="1">KIB1-4 beta-propeller domain-containing protein</fullName>
    </recommendedName>
</protein>
<reference evidence="2" key="2">
    <citation type="submission" date="2020-10" db="EMBL/GenBank/DDBJ databases">
        <authorList>
            <person name="Scholz U."/>
            <person name="Mascher M."/>
            <person name="Fiebig A."/>
        </authorList>
    </citation>
    <scope>NUCLEOTIDE SEQUENCE [LARGE SCALE GENOMIC DNA]</scope>
    <source>
        <strain evidence="2">cv. Morex</strain>
    </source>
</reference>
<organism evidence="2 3">
    <name type="scientific">Hordeum vulgare subsp. vulgare</name>
    <name type="common">Domesticated barley</name>
    <dbReference type="NCBI Taxonomy" id="112509"/>
    <lineage>
        <taxon>Eukaryota</taxon>
        <taxon>Viridiplantae</taxon>
        <taxon>Streptophyta</taxon>
        <taxon>Embryophyta</taxon>
        <taxon>Tracheophyta</taxon>
        <taxon>Spermatophyta</taxon>
        <taxon>Magnoliopsida</taxon>
        <taxon>Liliopsida</taxon>
        <taxon>Poales</taxon>
        <taxon>Poaceae</taxon>
        <taxon>BOP clade</taxon>
        <taxon>Pooideae</taxon>
        <taxon>Triticodae</taxon>
        <taxon>Triticeae</taxon>
        <taxon>Hordeinae</taxon>
        <taxon>Hordeum</taxon>
    </lineage>
</organism>
<evidence type="ECO:0000259" key="1">
    <source>
        <dbReference type="Pfam" id="PF03478"/>
    </source>
</evidence>
<reference evidence="3" key="1">
    <citation type="journal article" date="2012" name="Nature">
        <title>A physical, genetic and functional sequence assembly of the barley genome.</title>
        <authorList>
            <consortium name="The International Barley Genome Sequencing Consortium"/>
            <person name="Mayer K.F."/>
            <person name="Waugh R."/>
            <person name="Brown J.W."/>
            <person name="Schulman A."/>
            <person name="Langridge P."/>
            <person name="Platzer M."/>
            <person name="Fincher G.B."/>
            <person name="Muehlbauer G.J."/>
            <person name="Sato K."/>
            <person name="Close T.J."/>
            <person name="Wise R.P."/>
            <person name="Stein N."/>
        </authorList>
    </citation>
    <scope>NUCLEOTIDE SEQUENCE [LARGE SCALE GENOMIC DNA]</scope>
    <source>
        <strain evidence="3">cv. Morex</strain>
    </source>
</reference>
<dbReference type="AlphaFoldDB" id="A0A8I6XN51"/>
<proteinExistence type="predicted"/>
<dbReference type="PANTHER" id="PTHR33127:SF91">
    <property type="entry name" value="F-BOX DOMAIN-CONTAINING PROTEIN"/>
    <property type="match status" value="1"/>
</dbReference>
<dbReference type="EnsemblPlants" id="HORVU.MOREX.r3.5HG0478310.1">
    <property type="protein sequence ID" value="HORVU.MOREX.r3.5HG0478310.1.CDS1"/>
    <property type="gene ID" value="HORVU.MOREX.r3.5HG0478310"/>
</dbReference>
<name>A0A8I6XN51_HORVV</name>